<dbReference type="OrthoDB" id="3045089at2759"/>
<feature type="region of interest" description="Disordered" evidence="1">
    <location>
        <begin position="58"/>
        <end position="88"/>
    </location>
</feature>
<dbReference type="RefSeq" id="XP_018037813.1">
    <property type="nucleotide sequence ID" value="XM_018187037.1"/>
</dbReference>
<proteinExistence type="predicted"/>
<dbReference type="InterPro" id="IPR054464">
    <property type="entry name" value="ULD_fung"/>
</dbReference>
<dbReference type="AlphaFoldDB" id="A0A177CKQ1"/>
<gene>
    <name evidence="3" type="ORF">CC84DRAFT_657054</name>
</gene>
<dbReference type="EMBL" id="KV441551">
    <property type="protein sequence ID" value="OAG07448.1"/>
    <property type="molecule type" value="Genomic_DNA"/>
</dbReference>
<evidence type="ECO:0000313" key="4">
    <source>
        <dbReference type="Proteomes" id="UP000077069"/>
    </source>
</evidence>
<feature type="domain" description="Ubiquitin-like" evidence="2">
    <location>
        <begin position="1"/>
        <end position="56"/>
    </location>
</feature>
<dbReference type="STRING" id="1460663.A0A177CKQ1"/>
<organism evidence="3 4">
    <name type="scientific">Paraphaeosphaeria sporulosa</name>
    <dbReference type="NCBI Taxonomy" id="1460663"/>
    <lineage>
        <taxon>Eukaryota</taxon>
        <taxon>Fungi</taxon>
        <taxon>Dikarya</taxon>
        <taxon>Ascomycota</taxon>
        <taxon>Pezizomycotina</taxon>
        <taxon>Dothideomycetes</taxon>
        <taxon>Pleosporomycetidae</taxon>
        <taxon>Pleosporales</taxon>
        <taxon>Massarineae</taxon>
        <taxon>Didymosphaeriaceae</taxon>
        <taxon>Paraphaeosphaeria</taxon>
    </lineage>
</organism>
<keyword evidence="4" id="KW-1185">Reference proteome</keyword>
<dbReference type="Pfam" id="PF22893">
    <property type="entry name" value="ULD_2"/>
    <property type="match status" value="1"/>
</dbReference>
<sequence>MEELIKQAFLHVEIIGPHVHERHYDLVDPDGEIILPQVWKSIIQSGWAVIMRMWPVSEPPPPPPPMELSQKTKKNRGSRAHQLRKRRS</sequence>
<evidence type="ECO:0000313" key="3">
    <source>
        <dbReference type="EMBL" id="OAG07448.1"/>
    </source>
</evidence>
<dbReference type="InParanoid" id="A0A177CKQ1"/>
<reference evidence="3 4" key="1">
    <citation type="submission" date="2016-05" db="EMBL/GenBank/DDBJ databases">
        <title>Comparative analysis of secretome profiles of manganese(II)-oxidizing ascomycete fungi.</title>
        <authorList>
            <consortium name="DOE Joint Genome Institute"/>
            <person name="Zeiner C.A."/>
            <person name="Purvine S.O."/>
            <person name="Zink E.M."/>
            <person name="Wu S."/>
            <person name="Pasa-Tolic L."/>
            <person name="Chaput D.L."/>
            <person name="Haridas S."/>
            <person name="Grigoriev I.V."/>
            <person name="Santelli C.M."/>
            <person name="Hansel C.M."/>
        </authorList>
    </citation>
    <scope>NUCLEOTIDE SEQUENCE [LARGE SCALE GENOMIC DNA]</scope>
    <source>
        <strain evidence="3 4">AP3s5-JAC2a</strain>
    </source>
</reference>
<accession>A0A177CKQ1</accession>
<evidence type="ECO:0000256" key="1">
    <source>
        <dbReference type="SAM" id="MobiDB-lite"/>
    </source>
</evidence>
<protein>
    <recommendedName>
        <fullName evidence="2">Ubiquitin-like domain-containing protein</fullName>
    </recommendedName>
</protein>
<dbReference type="GeneID" id="28770523"/>
<dbReference type="Proteomes" id="UP000077069">
    <property type="component" value="Unassembled WGS sequence"/>
</dbReference>
<feature type="compositionally biased region" description="Basic residues" evidence="1">
    <location>
        <begin position="71"/>
        <end position="88"/>
    </location>
</feature>
<evidence type="ECO:0000259" key="2">
    <source>
        <dbReference type="Pfam" id="PF22893"/>
    </source>
</evidence>
<name>A0A177CKQ1_9PLEO</name>